<sequence>MLYRRSILVELSQNFGVDHAILKRSIELYHKNEQAFMNVASASRPHYFRLFQSIGNMTGGVERICSMRADLLVCTVITLFNTKILLNLISLYR</sequence>
<evidence type="ECO:0000313" key="2">
    <source>
        <dbReference type="EMBL" id="CRZ23562.1"/>
    </source>
</evidence>
<reference evidence="2" key="1">
    <citation type="journal article" date="2007" name="Science">
        <title>Draft genome of the filarial nematode parasite Brugia malayi.</title>
        <authorList>
            <person name="Ghedin E."/>
            <person name="Wang S."/>
            <person name="Spiro D."/>
            <person name="Caler E."/>
            <person name="Zhao Q."/>
            <person name="Crabtree J."/>
            <person name="Allen J.E."/>
            <person name="Delcher A.L."/>
            <person name="Guiliano D.B."/>
            <person name="Miranda-Saavedra D."/>
            <person name="Angiuoli S.V."/>
            <person name="Creasy T."/>
            <person name="Amedeo P."/>
            <person name="Haas B."/>
            <person name="El-Sayed N.M."/>
            <person name="Wortman J.R."/>
            <person name="Feldblyum T."/>
            <person name="Tallon L."/>
            <person name="Schatz M."/>
            <person name="Shumway M."/>
            <person name="Koo H."/>
            <person name="Salzberg S.L."/>
            <person name="Schobel S."/>
            <person name="Pertea M."/>
            <person name="Pop M."/>
            <person name="White O."/>
            <person name="Barton G.J."/>
            <person name="Carlow C.K."/>
            <person name="Crawford M.J."/>
            <person name="Daub J."/>
            <person name="Dimmic M.W."/>
            <person name="Estes C.F."/>
            <person name="Foster J.M."/>
            <person name="Ganatra M."/>
            <person name="Gregory W.F."/>
            <person name="Johnson N.M."/>
            <person name="Jin J."/>
            <person name="Komuniecki R."/>
            <person name="Korf I."/>
            <person name="Kumar S."/>
            <person name="Laney S."/>
            <person name="Li B.W."/>
            <person name="Li W."/>
            <person name="Lindblom T.H."/>
            <person name="Lustigman S."/>
            <person name="Ma D."/>
            <person name="Maina C.V."/>
            <person name="Martin D.M."/>
            <person name="McCarter J.P."/>
            <person name="McReynolds L."/>
            <person name="Mitreva M."/>
            <person name="Nutman T.B."/>
            <person name="Parkinson J."/>
            <person name="Peregrin-Alvarez J.M."/>
            <person name="Poole C."/>
            <person name="Ren Q."/>
            <person name="Saunders L."/>
            <person name="Sluder A.E."/>
            <person name="Smith K."/>
            <person name="Stanke M."/>
            <person name="Unnasch T.R."/>
            <person name="Ware J."/>
            <person name="Wei A.D."/>
            <person name="Weil G."/>
            <person name="Williams D.J."/>
            <person name="Zhang Y."/>
            <person name="Williams S.A."/>
            <person name="Fraser-Liggett C."/>
            <person name="Slatko B."/>
            <person name="Blaxter M.L."/>
            <person name="Scott A.L."/>
        </authorList>
    </citation>
    <scope>NUCLEOTIDE SEQUENCE</scope>
    <source>
        <strain evidence="2">FR3</strain>
    </source>
</reference>
<evidence type="ECO:0000259" key="1">
    <source>
        <dbReference type="Pfam" id="PF17408"/>
    </source>
</evidence>
<accession>A0A1I9GDD1</accession>
<dbReference type="AlphaFoldDB" id="A0A1I9GDD1"/>
<protein>
    <submittedName>
        <fullName evidence="2">Bm9293</fullName>
    </submittedName>
</protein>
<proteinExistence type="predicted"/>
<dbReference type="Pfam" id="PF17408">
    <property type="entry name" value="MCD_N"/>
    <property type="match status" value="1"/>
</dbReference>
<organism evidence="2">
    <name type="scientific">Brugia malayi</name>
    <name type="common">Filarial nematode worm</name>
    <dbReference type="NCBI Taxonomy" id="6279"/>
    <lineage>
        <taxon>Eukaryota</taxon>
        <taxon>Metazoa</taxon>
        <taxon>Ecdysozoa</taxon>
        <taxon>Nematoda</taxon>
        <taxon>Chromadorea</taxon>
        <taxon>Rhabditida</taxon>
        <taxon>Spirurina</taxon>
        <taxon>Spiruromorpha</taxon>
        <taxon>Filarioidea</taxon>
        <taxon>Onchocercidae</taxon>
        <taxon>Brugia</taxon>
    </lineage>
</organism>
<feature type="domain" description="Malonyl-CoA decarboxylase N-terminal" evidence="1">
    <location>
        <begin position="15"/>
        <end position="73"/>
    </location>
</feature>
<reference evidence="2" key="2">
    <citation type="submission" date="2012-12" db="EMBL/GenBank/DDBJ databases">
        <authorList>
            <consortium name="WormBase Consortium"/>
            <person name="Ghedin E."/>
            <person name="Paulini M."/>
        </authorList>
    </citation>
    <scope>NUCLEOTIDE SEQUENCE</scope>
    <source>
        <strain evidence="2">FR3</strain>
    </source>
</reference>
<name>A0A1I9GDD1_BRUMA</name>
<gene>
    <name evidence="2" type="primary">Bm9293</name>
    <name evidence="2" type="ORF">BM_Bm9293</name>
</gene>
<dbReference type="InterPro" id="IPR035372">
    <property type="entry name" value="MCD_N"/>
</dbReference>
<dbReference type="InterPro" id="IPR038351">
    <property type="entry name" value="MCD_N_sf"/>
</dbReference>
<dbReference type="Gene3D" id="1.20.140.90">
    <property type="entry name" value="Malonyl-CoA decarboxylase, oligemerization domain"/>
    <property type="match status" value="1"/>
</dbReference>
<dbReference type="EMBL" id="LN856882">
    <property type="protein sequence ID" value="CRZ23562.1"/>
    <property type="molecule type" value="Genomic_DNA"/>
</dbReference>